<keyword evidence="7" id="KW-1185">Reference proteome</keyword>
<dbReference type="InterPro" id="IPR029149">
    <property type="entry name" value="Creatin/AminoP/Spt16_N"/>
</dbReference>
<dbReference type="InterPro" id="IPR000994">
    <property type="entry name" value="Pept_M24"/>
</dbReference>
<dbReference type="Pfam" id="PF00557">
    <property type="entry name" value="Peptidase_M24"/>
    <property type="match status" value="1"/>
</dbReference>
<dbReference type="InterPro" id="IPR050659">
    <property type="entry name" value="Peptidase_M24B"/>
</dbReference>
<evidence type="ECO:0000259" key="4">
    <source>
        <dbReference type="Pfam" id="PF00557"/>
    </source>
</evidence>
<dbReference type="Gene3D" id="3.40.350.10">
    <property type="entry name" value="Creatinase/prolidase N-terminal domain"/>
    <property type="match status" value="1"/>
</dbReference>
<organism evidence="6 7">
    <name type="scientific">Rhodococcus coprophilus</name>
    <dbReference type="NCBI Taxonomy" id="38310"/>
    <lineage>
        <taxon>Bacteria</taxon>
        <taxon>Bacillati</taxon>
        <taxon>Actinomycetota</taxon>
        <taxon>Actinomycetes</taxon>
        <taxon>Mycobacteriales</taxon>
        <taxon>Nocardiaceae</taxon>
        <taxon>Rhodococcus</taxon>
    </lineage>
</organism>
<gene>
    <name evidence="6" type="primary">pepQ</name>
    <name evidence="6" type="ORF">NCTC10994_00426</name>
</gene>
<dbReference type="Pfam" id="PF01321">
    <property type="entry name" value="Creatinase_N"/>
    <property type="match status" value="1"/>
</dbReference>
<dbReference type="EC" id="3.4.13.9" evidence="6"/>
<dbReference type="AlphaFoldDB" id="A0A2X4TMP7"/>
<evidence type="ECO:0000313" key="7">
    <source>
        <dbReference type="Proteomes" id="UP000249091"/>
    </source>
</evidence>
<dbReference type="STRING" id="1219011.GCA_001895045_00146"/>
<keyword evidence="6" id="KW-0224">Dipeptidase</keyword>
<dbReference type="GO" id="GO:0046872">
    <property type="term" value="F:metal ion binding"/>
    <property type="evidence" value="ECO:0007669"/>
    <property type="project" value="UniProtKB-KW"/>
</dbReference>
<evidence type="ECO:0000256" key="2">
    <source>
        <dbReference type="ARBA" id="ARBA00022801"/>
    </source>
</evidence>
<feature type="domain" description="Peptidase M24" evidence="4">
    <location>
        <begin position="156"/>
        <end position="358"/>
    </location>
</feature>
<dbReference type="SUPFAM" id="SSF53092">
    <property type="entry name" value="Creatinase/prolidase N-terminal domain"/>
    <property type="match status" value="1"/>
</dbReference>
<keyword evidence="6" id="KW-0645">Protease</keyword>
<evidence type="ECO:0000259" key="5">
    <source>
        <dbReference type="Pfam" id="PF01321"/>
    </source>
</evidence>
<dbReference type="InterPro" id="IPR000587">
    <property type="entry name" value="Creatinase_N"/>
</dbReference>
<comment type="similarity">
    <text evidence="3">Belongs to the peptidase M24B family.</text>
</comment>
<dbReference type="PANTHER" id="PTHR46112">
    <property type="entry name" value="AMINOPEPTIDASE"/>
    <property type="match status" value="1"/>
</dbReference>
<dbReference type="Proteomes" id="UP000249091">
    <property type="component" value="Chromosome 1"/>
</dbReference>
<reference evidence="6 7" key="1">
    <citation type="submission" date="2018-06" db="EMBL/GenBank/DDBJ databases">
        <authorList>
            <consortium name="Pathogen Informatics"/>
            <person name="Doyle S."/>
        </authorList>
    </citation>
    <scope>NUCLEOTIDE SEQUENCE [LARGE SCALE GENOMIC DNA]</scope>
    <source>
        <strain evidence="6 7">NCTC10994</strain>
    </source>
</reference>
<dbReference type="GO" id="GO:0102009">
    <property type="term" value="F:proline dipeptidase activity"/>
    <property type="evidence" value="ECO:0007669"/>
    <property type="project" value="UniProtKB-EC"/>
</dbReference>
<keyword evidence="1 3" id="KW-0479">Metal-binding</keyword>
<proteinExistence type="inferred from homology"/>
<accession>A0A2X4TMP7</accession>
<dbReference type="RefSeq" id="WP_072698174.1">
    <property type="nucleotide sequence ID" value="NZ_JAFBBL010000001.1"/>
</dbReference>
<name>A0A2X4TMP7_9NOCA</name>
<dbReference type="KEGG" id="rcr:NCTC10994_00426"/>
<evidence type="ECO:0000256" key="1">
    <source>
        <dbReference type="ARBA" id="ARBA00022723"/>
    </source>
</evidence>
<dbReference type="InterPro" id="IPR036005">
    <property type="entry name" value="Creatinase/aminopeptidase-like"/>
</dbReference>
<dbReference type="PANTHER" id="PTHR46112:SF3">
    <property type="entry name" value="AMINOPEPTIDASE YPDF"/>
    <property type="match status" value="1"/>
</dbReference>
<feature type="domain" description="Creatinase N-terminal" evidence="5">
    <location>
        <begin position="16"/>
        <end position="147"/>
    </location>
</feature>
<sequence length="376" mass="39297">MTTVATRFPAARYGTRLARAAELGAAAGLDALLITPGPDLRYLIGSRAESFERLTCLVIPTDGSPATVVVPRLELASLTGSAVADLALPVRDWVDGQDPYALVADLVPGASTVAVAEAMPALHLVPLADRFGATPVLATPVIRQLRMLKDPDEVDALRRAGAAIDRVHARMGEWLRAGRTEAEVAADIGAAILAEGHTEAAFVIVGSGPHGADPHHEVSDRVIEPGDIVVIDIGGPVEPGYNSDSTRTYSIGEPDPEIAGRIAVLEAAQQAAVDAVRPGVTAEAVDAAARDLLTAEGFGEVFVHRTGHGIGLSVHEEPYIVGGNTETLQPGMAFSIEPGIYFRGQWGARIEDIVVVTADGCEPMNLRPHGLTVLPA</sequence>
<dbReference type="InterPro" id="IPR001131">
    <property type="entry name" value="Peptidase_M24B_aminopep-P_CS"/>
</dbReference>
<dbReference type="EMBL" id="LS483468">
    <property type="protein sequence ID" value="SQI28676.1"/>
    <property type="molecule type" value="Genomic_DNA"/>
</dbReference>
<dbReference type="SUPFAM" id="SSF55920">
    <property type="entry name" value="Creatinase/aminopeptidase"/>
    <property type="match status" value="1"/>
</dbReference>
<protein>
    <submittedName>
        <fullName evidence="6">Metallopeptidase</fullName>
        <ecNumber evidence="6">3.4.13.9</ecNumber>
    </submittedName>
</protein>
<dbReference type="Gene3D" id="3.90.230.10">
    <property type="entry name" value="Creatinase/methionine aminopeptidase superfamily"/>
    <property type="match status" value="1"/>
</dbReference>
<evidence type="ECO:0000313" key="6">
    <source>
        <dbReference type="EMBL" id="SQI28676.1"/>
    </source>
</evidence>
<dbReference type="PROSITE" id="PS00491">
    <property type="entry name" value="PROLINE_PEPTIDASE"/>
    <property type="match status" value="1"/>
</dbReference>
<evidence type="ECO:0000256" key="3">
    <source>
        <dbReference type="RuleBase" id="RU000590"/>
    </source>
</evidence>
<keyword evidence="2 6" id="KW-0378">Hydrolase</keyword>